<keyword evidence="3" id="KW-0479">Metal-binding</keyword>
<keyword evidence="10" id="KW-1185">Reference proteome</keyword>
<evidence type="ECO:0000256" key="1">
    <source>
        <dbReference type="ARBA" id="ARBA00009630"/>
    </source>
</evidence>
<dbReference type="PROSITE" id="PS51354">
    <property type="entry name" value="GLUTAREDOXIN_2"/>
    <property type="match status" value="1"/>
</dbReference>
<dbReference type="Pfam" id="PF00462">
    <property type="entry name" value="Glutaredoxin"/>
    <property type="match status" value="1"/>
</dbReference>
<keyword evidence="2" id="KW-0001">2Fe-2S</keyword>
<accession>A0ABX7BCL9</accession>
<dbReference type="InterPro" id="IPR014434">
    <property type="entry name" value="Monothiol_GRX"/>
</dbReference>
<dbReference type="InterPro" id="IPR033658">
    <property type="entry name" value="GRX_PICOT-like"/>
</dbReference>
<dbReference type="InterPro" id="IPR002109">
    <property type="entry name" value="Glutaredoxin"/>
</dbReference>
<reference evidence="9" key="1">
    <citation type="submission" date="2021-02" db="EMBL/GenBank/DDBJ databases">
        <title>Skermanella TT6 skin isolate.</title>
        <authorList>
            <person name="Lee K."/>
            <person name="Ganzorig M."/>
        </authorList>
    </citation>
    <scope>NUCLEOTIDE SEQUENCE</scope>
    <source>
        <strain evidence="9">TT6</strain>
    </source>
</reference>
<protein>
    <recommendedName>
        <fullName evidence="7">Glutaredoxin</fullName>
    </recommendedName>
</protein>
<keyword evidence="5" id="KW-0411">Iron-sulfur</keyword>
<dbReference type="InterPro" id="IPR036249">
    <property type="entry name" value="Thioredoxin-like_sf"/>
</dbReference>
<dbReference type="RefSeq" id="WP_201080193.1">
    <property type="nucleotide sequence ID" value="NZ_CP067420.1"/>
</dbReference>
<dbReference type="InterPro" id="IPR004480">
    <property type="entry name" value="Monothiol_GRX-rel"/>
</dbReference>
<keyword evidence="6" id="KW-0676">Redox-active center</keyword>
<dbReference type="PIRSF" id="PIRSF005894">
    <property type="entry name" value="Monothiol_GRX"/>
    <property type="match status" value="1"/>
</dbReference>
<dbReference type="PANTHER" id="PTHR10293:SF72">
    <property type="entry name" value="MONOTHIOL GLUTAREDOXIN-S14, CHLOROPLASTIC"/>
    <property type="match status" value="1"/>
</dbReference>
<evidence type="ECO:0000256" key="3">
    <source>
        <dbReference type="ARBA" id="ARBA00022723"/>
    </source>
</evidence>
<sequence>MDNSVAERIKSDIESNDVVLYMKGTPVFPQCGFSSAVVQVLTHLGVKFKGIDVLVDPSLREGIKTFSSWPTIPQLYVKGEFVGGCDIVREMYQTGELMEMLSSKGVDVQVKA</sequence>
<dbReference type="Gene3D" id="3.40.30.10">
    <property type="entry name" value="Glutaredoxin"/>
    <property type="match status" value="1"/>
</dbReference>
<evidence type="ECO:0000256" key="7">
    <source>
        <dbReference type="PIRNR" id="PIRNR005894"/>
    </source>
</evidence>
<evidence type="ECO:0000313" key="10">
    <source>
        <dbReference type="Proteomes" id="UP000595197"/>
    </source>
</evidence>
<name>A0ABX7BCL9_9PROT</name>
<evidence type="ECO:0000256" key="4">
    <source>
        <dbReference type="ARBA" id="ARBA00023004"/>
    </source>
</evidence>
<dbReference type="NCBIfam" id="TIGR00365">
    <property type="entry name" value="Grx4 family monothiol glutaredoxin"/>
    <property type="match status" value="1"/>
</dbReference>
<evidence type="ECO:0000256" key="6">
    <source>
        <dbReference type="ARBA" id="ARBA00023284"/>
    </source>
</evidence>
<dbReference type="Proteomes" id="UP000595197">
    <property type="component" value="Chromosome"/>
</dbReference>
<dbReference type="CDD" id="cd03028">
    <property type="entry name" value="GRX_PICOT_like"/>
    <property type="match status" value="1"/>
</dbReference>
<organism evidence="9 10">
    <name type="scientific">Skermanella cutis</name>
    <dbReference type="NCBI Taxonomy" id="2775420"/>
    <lineage>
        <taxon>Bacteria</taxon>
        <taxon>Pseudomonadati</taxon>
        <taxon>Pseudomonadota</taxon>
        <taxon>Alphaproteobacteria</taxon>
        <taxon>Rhodospirillales</taxon>
        <taxon>Azospirillaceae</taxon>
        <taxon>Skermanella</taxon>
    </lineage>
</organism>
<evidence type="ECO:0000313" key="9">
    <source>
        <dbReference type="EMBL" id="QQP91853.1"/>
    </source>
</evidence>
<keyword evidence="4" id="KW-0408">Iron</keyword>
<dbReference type="PANTHER" id="PTHR10293">
    <property type="entry name" value="GLUTAREDOXIN FAMILY MEMBER"/>
    <property type="match status" value="1"/>
</dbReference>
<feature type="domain" description="Glutaredoxin" evidence="8">
    <location>
        <begin position="18"/>
        <end position="82"/>
    </location>
</feature>
<proteinExistence type="inferred from homology"/>
<evidence type="ECO:0000256" key="5">
    <source>
        <dbReference type="ARBA" id="ARBA00023014"/>
    </source>
</evidence>
<evidence type="ECO:0000259" key="8">
    <source>
        <dbReference type="Pfam" id="PF00462"/>
    </source>
</evidence>
<dbReference type="SUPFAM" id="SSF52833">
    <property type="entry name" value="Thioredoxin-like"/>
    <property type="match status" value="1"/>
</dbReference>
<comment type="similarity">
    <text evidence="1 7">Belongs to the glutaredoxin family. Monothiol subfamily.</text>
</comment>
<gene>
    <name evidence="9" type="primary">grxD</name>
    <name evidence="9" type="ORF">IGS68_11875</name>
</gene>
<evidence type="ECO:0000256" key="2">
    <source>
        <dbReference type="ARBA" id="ARBA00022714"/>
    </source>
</evidence>
<dbReference type="EMBL" id="CP067420">
    <property type="protein sequence ID" value="QQP91853.1"/>
    <property type="molecule type" value="Genomic_DNA"/>
</dbReference>